<evidence type="ECO:0000256" key="2">
    <source>
        <dbReference type="ARBA" id="ARBA00012007"/>
    </source>
</evidence>
<gene>
    <name evidence="4" type="ORF">C1SCF055_LOCUS1809</name>
</gene>
<keyword evidence="6" id="KW-1185">Reference proteome</keyword>
<dbReference type="Gene3D" id="1.10.10.970">
    <property type="entry name" value="RNA 2'-phosphotransferase, Tpt1/KptA family, N-terminal domain"/>
    <property type="match status" value="1"/>
</dbReference>
<dbReference type="AlphaFoldDB" id="A0A9P1BIF9"/>
<dbReference type="SUPFAM" id="SSF56399">
    <property type="entry name" value="ADP-ribosylation"/>
    <property type="match status" value="1"/>
</dbReference>
<protein>
    <recommendedName>
        <fullName evidence="2">2'-phosphotransferase</fullName>
        <ecNumber evidence="2">2.7.1.160</ecNumber>
    </recommendedName>
</protein>
<dbReference type="EMBL" id="CAMXCT010000065">
    <property type="protein sequence ID" value="CAI3973290.1"/>
    <property type="molecule type" value="Genomic_DNA"/>
</dbReference>
<accession>A0A9P1BIF9</accession>
<evidence type="ECO:0000313" key="5">
    <source>
        <dbReference type="EMBL" id="CAL1126665.1"/>
    </source>
</evidence>
<name>A0A9P1BIF9_9DINO</name>
<comment type="caution">
    <text evidence="4">The sequence shown here is derived from an EMBL/GenBank/DDBJ whole genome shotgun (WGS) entry which is preliminary data.</text>
</comment>
<reference evidence="4" key="1">
    <citation type="submission" date="2022-10" db="EMBL/GenBank/DDBJ databases">
        <authorList>
            <person name="Chen Y."/>
            <person name="Dougan E. K."/>
            <person name="Chan C."/>
            <person name="Rhodes N."/>
            <person name="Thang M."/>
        </authorList>
    </citation>
    <scope>NUCLEOTIDE SEQUENCE</scope>
</reference>
<dbReference type="EC" id="2.7.1.160" evidence="2"/>
<proteinExistence type="predicted"/>
<dbReference type="Proteomes" id="UP001152797">
    <property type="component" value="Unassembled WGS sequence"/>
</dbReference>
<dbReference type="OrthoDB" id="444536at2759"/>
<evidence type="ECO:0000313" key="6">
    <source>
        <dbReference type="Proteomes" id="UP001152797"/>
    </source>
</evidence>
<evidence type="ECO:0000256" key="3">
    <source>
        <dbReference type="ARBA" id="ARBA00047949"/>
    </source>
</evidence>
<comment type="catalytic activity">
    <reaction evidence="3">
        <text>2'-phospho-[ligated tRNA] + NAD(+) = mature tRNA + ADP-alpha-D-ribose 1'',2''-cyclic phosphate + nicotinamide</text>
        <dbReference type="Rhea" id="RHEA:23324"/>
        <dbReference type="Rhea" id="RHEA-COMP:11106"/>
        <dbReference type="Rhea" id="RHEA-COMP:11107"/>
        <dbReference type="ChEBI" id="CHEBI:17154"/>
        <dbReference type="ChEBI" id="CHEBI:57540"/>
        <dbReference type="ChEBI" id="CHEBI:76596"/>
        <dbReference type="ChEBI" id="CHEBI:82883"/>
        <dbReference type="ChEBI" id="CHEBI:85027"/>
        <dbReference type="EC" id="2.7.1.160"/>
    </reaction>
</comment>
<dbReference type="EMBL" id="CAMXCT030000065">
    <property type="protein sequence ID" value="CAL4760602.1"/>
    <property type="molecule type" value="Genomic_DNA"/>
</dbReference>
<dbReference type="GO" id="GO:0006388">
    <property type="term" value="P:tRNA splicing, via endonucleolytic cleavage and ligation"/>
    <property type="evidence" value="ECO:0007669"/>
    <property type="project" value="TreeGrafter"/>
</dbReference>
<evidence type="ECO:0000256" key="1">
    <source>
        <dbReference type="ARBA" id="ARBA00003343"/>
    </source>
</evidence>
<organism evidence="4">
    <name type="scientific">Cladocopium goreaui</name>
    <dbReference type="NCBI Taxonomy" id="2562237"/>
    <lineage>
        <taxon>Eukaryota</taxon>
        <taxon>Sar</taxon>
        <taxon>Alveolata</taxon>
        <taxon>Dinophyceae</taxon>
        <taxon>Suessiales</taxon>
        <taxon>Symbiodiniaceae</taxon>
        <taxon>Cladocopium</taxon>
    </lineage>
</organism>
<dbReference type="InterPro" id="IPR002745">
    <property type="entry name" value="Ptrans_KptA/Tpt1"/>
</dbReference>
<dbReference type="PANTHER" id="PTHR12684">
    <property type="entry name" value="PUTATIVE PHOSPHOTRANSFERASE"/>
    <property type="match status" value="1"/>
</dbReference>
<sequence>MSAPVLAEMLEKMRVRETDDARTVLSKKLSYVLRHGAKQLDLSITNGGFVSVNELLAIRDLFGNVQAEDLLEVVESSNSEKQRYELIHEEDGWLIRATTKHTMEELIRGTVG</sequence>
<dbReference type="PANTHER" id="PTHR12684:SF2">
    <property type="entry name" value="TRNA 2'-PHOSPHOTRANSFERASE 1"/>
    <property type="match status" value="1"/>
</dbReference>
<dbReference type="GO" id="GO:0000215">
    <property type="term" value="F:tRNA 2'-phosphotransferase activity"/>
    <property type="evidence" value="ECO:0007669"/>
    <property type="project" value="UniProtKB-EC"/>
</dbReference>
<reference evidence="5" key="2">
    <citation type="submission" date="2024-04" db="EMBL/GenBank/DDBJ databases">
        <authorList>
            <person name="Chen Y."/>
            <person name="Shah S."/>
            <person name="Dougan E. K."/>
            <person name="Thang M."/>
            <person name="Chan C."/>
        </authorList>
    </citation>
    <scope>NUCLEOTIDE SEQUENCE [LARGE SCALE GENOMIC DNA]</scope>
</reference>
<evidence type="ECO:0000313" key="4">
    <source>
        <dbReference type="EMBL" id="CAI3973290.1"/>
    </source>
</evidence>
<dbReference type="Pfam" id="PF01885">
    <property type="entry name" value="PTS_2-RNA"/>
    <property type="match status" value="1"/>
</dbReference>
<dbReference type="InterPro" id="IPR042080">
    <property type="entry name" value="RNA_2'-PTrans_N"/>
</dbReference>
<comment type="function">
    <text evidence="1">Catalyzes the last step of tRNA splicing, the transfer of the splice junction 2'-phosphate from ligated tRNA to NAD to produce ADP-ribose 1''-2'' cyclic phosphate.</text>
</comment>
<dbReference type="EMBL" id="CAMXCT020000065">
    <property type="protein sequence ID" value="CAL1126665.1"/>
    <property type="molecule type" value="Genomic_DNA"/>
</dbReference>